<dbReference type="EMBL" id="JANPWB010000014">
    <property type="protein sequence ID" value="KAJ1096861.1"/>
    <property type="molecule type" value="Genomic_DNA"/>
</dbReference>
<dbReference type="AlphaFoldDB" id="A0AAV7LZ75"/>
<name>A0AAV7LZ75_PLEWA</name>
<comment type="caution">
    <text evidence="2">The sequence shown here is derived from an EMBL/GenBank/DDBJ whole genome shotgun (WGS) entry which is preliminary data.</text>
</comment>
<evidence type="ECO:0000313" key="2">
    <source>
        <dbReference type="EMBL" id="KAJ1096861.1"/>
    </source>
</evidence>
<protein>
    <submittedName>
        <fullName evidence="2">Uncharacterized protein</fullName>
    </submittedName>
</protein>
<accession>A0AAV7LZ75</accession>
<organism evidence="2 3">
    <name type="scientific">Pleurodeles waltl</name>
    <name type="common">Iberian ribbed newt</name>
    <dbReference type="NCBI Taxonomy" id="8319"/>
    <lineage>
        <taxon>Eukaryota</taxon>
        <taxon>Metazoa</taxon>
        <taxon>Chordata</taxon>
        <taxon>Craniata</taxon>
        <taxon>Vertebrata</taxon>
        <taxon>Euteleostomi</taxon>
        <taxon>Amphibia</taxon>
        <taxon>Batrachia</taxon>
        <taxon>Caudata</taxon>
        <taxon>Salamandroidea</taxon>
        <taxon>Salamandridae</taxon>
        <taxon>Pleurodelinae</taxon>
        <taxon>Pleurodeles</taxon>
    </lineage>
</organism>
<proteinExistence type="predicted"/>
<sequence length="106" mass="10914">MEGCRCRWRQGSKPGGEGKGHGGLRRGRSSLDAPPTVPGGVARTHSDRLDVPPGRLRRGIPAVAETGGGIRRETPALGACRAGAPPGVKGFGEDSPAGESVQSQHR</sequence>
<evidence type="ECO:0000256" key="1">
    <source>
        <dbReference type="SAM" id="MobiDB-lite"/>
    </source>
</evidence>
<feature type="compositionally biased region" description="Basic residues" evidence="1">
    <location>
        <begin position="1"/>
        <end position="10"/>
    </location>
</feature>
<keyword evidence="3" id="KW-1185">Reference proteome</keyword>
<reference evidence="2" key="1">
    <citation type="journal article" date="2022" name="bioRxiv">
        <title>Sequencing and chromosome-scale assembly of the giantPleurodeles waltlgenome.</title>
        <authorList>
            <person name="Brown T."/>
            <person name="Elewa A."/>
            <person name="Iarovenko S."/>
            <person name="Subramanian E."/>
            <person name="Araus A.J."/>
            <person name="Petzold A."/>
            <person name="Susuki M."/>
            <person name="Suzuki K.-i.T."/>
            <person name="Hayashi T."/>
            <person name="Toyoda A."/>
            <person name="Oliveira C."/>
            <person name="Osipova E."/>
            <person name="Leigh N.D."/>
            <person name="Simon A."/>
            <person name="Yun M.H."/>
        </authorList>
    </citation>
    <scope>NUCLEOTIDE SEQUENCE</scope>
    <source>
        <strain evidence="2">20211129_DDA</strain>
        <tissue evidence="2">Liver</tissue>
    </source>
</reference>
<dbReference type="Proteomes" id="UP001066276">
    <property type="component" value="Chromosome 10"/>
</dbReference>
<evidence type="ECO:0000313" key="3">
    <source>
        <dbReference type="Proteomes" id="UP001066276"/>
    </source>
</evidence>
<gene>
    <name evidence="2" type="ORF">NDU88_001992</name>
</gene>
<feature type="region of interest" description="Disordered" evidence="1">
    <location>
        <begin position="1"/>
        <end position="106"/>
    </location>
</feature>